<gene>
    <name evidence="4" type="ORF">ACJIZ3_005098</name>
</gene>
<comment type="subcellular location">
    <subcellularLocation>
        <location evidence="1">Cell membrane</location>
    </subcellularLocation>
</comment>
<keyword evidence="2" id="KW-0472">Membrane</keyword>
<dbReference type="PROSITE" id="PS50011">
    <property type="entry name" value="PROTEIN_KINASE_DOM"/>
    <property type="match status" value="1"/>
</dbReference>
<evidence type="ECO:0000256" key="2">
    <source>
        <dbReference type="ARBA" id="ARBA00022475"/>
    </source>
</evidence>
<comment type="caution">
    <text evidence="4">The sequence shown here is derived from an EMBL/GenBank/DDBJ whole genome shotgun (WGS) entry which is preliminary data.</text>
</comment>
<dbReference type="Pfam" id="PF07714">
    <property type="entry name" value="PK_Tyr_Ser-Thr"/>
    <property type="match status" value="1"/>
</dbReference>
<sequence>MSRDNWERLVQATLKKEELRQLALCPSFSSSMSDDFNSRFSLDSNDSATSSSVSFPSLTPEINPHNLRGISYKELERITRNFQFDFHFGEGGFGTVFKGWIHEDTLTAAKPGSGVLVAIKKWNPSHEDWKKELNCLSRVQHPNLIRLIGYCSHEDNLFSIFEFAMKGSLENHLFRRGHQSLSWATRIKVAIGAARALSFLHDMEAQVTHRGFKTADILLDDEFNAKLSGCVLAKDGVPSNSIHISTRVTDTEGYVAPEYVMTGHFTSKSDVYGFGVVLLELLSGRRVLDMTKAANEQNLAEWVKLHNHDKRTLNRIMDPKLEGQYPVDGASCVATLALQCLIPNPELRPQMSEVLVTLEHL</sequence>
<evidence type="ECO:0000256" key="1">
    <source>
        <dbReference type="ARBA" id="ARBA00004236"/>
    </source>
</evidence>
<evidence type="ECO:0000313" key="5">
    <source>
        <dbReference type="Proteomes" id="UP001634393"/>
    </source>
</evidence>
<dbReference type="InterPro" id="IPR050823">
    <property type="entry name" value="Plant_Ser_Thr_Prot_Kinase"/>
</dbReference>
<dbReference type="PANTHER" id="PTHR45621">
    <property type="entry name" value="OS01G0588500 PROTEIN-RELATED"/>
    <property type="match status" value="1"/>
</dbReference>
<dbReference type="Proteomes" id="UP001634393">
    <property type="component" value="Unassembled WGS sequence"/>
</dbReference>
<evidence type="ECO:0000313" key="4">
    <source>
        <dbReference type="EMBL" id="KAL3819193.1"/>
    </source>
</evidence>
<organism evidence="4 5">
    <name type="scientific">Penstemon smallii</name>
    <dbReference type="NCBI Taxonomy" id="265156"/>
    <lineage>
        <taxon>Eukaryota</taxon>
        <taxon>Viridiplantae</taxon>
        <taxon>Streptophyta</taxon>
        <taxon>Embryophyta</taxon>
        <taxon>Tracheophyta</taxon>
        <taxon>Spermatophyta</taxon>
        <taxon>Magnoliopsida</taxon>
        <taxon>eudicotyledons</taxon>
        <taxon>Gunneridae</taxon>
        <taxon>Pentapetalae</taxon>
        <taxon>asterids</taxon>
        <taxon>lamiids</taxon>
        <taxon>Lamiales</taxon>
        <taxon>Plantaginaceae</taxon>
        <taxon>Cheloneae</taxon>
        <taxon>Penstemon</taxon>
    </lineage>
</organism>
<feature type="domain" description="Protein kinase" evidence="3">
    <location>
        <begin position="82"/>
        <end position="361"/>
    </location>
</feature>
<dbReference type="InterPro" id="IPR001245">
    <property type="entry name" value="Ser-Thr/Tyr_kinase_cat_dom"/>
</dbReference>
<dbReference type="InterPro" id="IPR000719">
    <property type="entry name" value="Prot_kinase_dom"/>
</dbReference>
<name>A0ABD3S4A2_9LAMI</name>
<dbReference type="FunFam" id="1.10.510.10:FF:000095">
    <property type="entry name" value="protein STRUBBELIG-RECEPTOR FAMILY 8"/>
    <property type="match status" value="1"/>
</dbReference>
<evidence type="ECO:0000259" key="3">
    <source>
        <dbReference type="PROSITE" id="PS50011"/>
    </source>
</evidence>
<protein>
    <recommendedName>
        <fullName evidence="3">Protein kinase domain-containing protein</fullName>
    </recommendedName>
</protein>
<dbReference type="GO" id="GO:0005886">
    <property type="term" value="C:plasma membrane"/>
    <property type="evidence" value="ECO:0007669"/>
    <property type="project" value="UniProtKB-SubCell"/>
</dbReference>
<keyword evidence="5" id="KW-1185">Reference proteome</keyword>
<dbReference type="EMBL" id="JBJXBP010000007">
    <property type="protein sequence ID" value="KAL3819193.1"/>
    <property type="molecule type" value="Genomic_DNA"/>
</dbReference>
<dbReference type="Gene3D" id="1.10.510.10">
    <property type="entry name" value="Transferase(Phosphotransferase) domain 1"/>
    <property type="match status" value="1"/>
</dbReference>
<accession>A0ABD3S4A2</accession>
<reference evidence="4 5" key="1">
    <citation type="submission" date="2024-12" db="EMBL/GenBank/DDBJ databases">
        <title>The unique morphological basis and parallel evolutionary history of personate flowers in Penstemon.</title>
        <authorList>
            <person name="Depatie T.H."/>
            <person name="Wessinger C.A."/>
        </authorList>
    </citation>
    <scope>NUCLEOTIDE SEQUENCE [LARGE SCALE GENOMIC DNA]</scope>
    <source>
        <strain evidence="4">WTNN_2</strain>
        <tissue evidence="4">Leaf</tissue>
    </source>
</reference>
<dbReference type="InterPro" id="IPR011009">
    <property type="entry name" value="Kinase-like_dom_sf"/>
</dbReference>
<dbReference type="SUPFAM" id="SSF56112">
    <property type="entry name" value="Protein kinase-like (PK-like)"/>
    <property type="match status" value="1"/>
</dbReference>
<dbReference type="AlphaFoldDB" id="A0ABD3S4A2"/>
<proteinExistence type="predicted"/>
<dbReference type="Gene3D" id="3.30.200.20">
    <property type="entry name" value="Phosphorylase Kinase, domain 1"/>
    <property type="match status" value="1"/>
</dbReference>
<keyword evidence="2" id="KW-1003">Cell membrane</keyword>